<dbReference type="InterPro" id="IPR006015">
    <property type="entry name" value="Universal_stress_UspA"/>
</dbReference>
<evidence type="ECO:0000259" key="2">
    <source>
        <dbReference type="Pfam" id="PF00582"/>
    </source>
</evidence>
<protein>
    <submittedName>
        <fullName evidence="3">Universal stress protein</fullName>
    </submittedName>
</protein>
<dbReference type="EMBL" id="SGBC01000004">
    <property type="protein sequence ID" value="RZD15716.1"/>
    <property type="molecule type" value="Genomic_DNA"/>
</dbReference>
<proteinExistence type="inferred from homology"/>
<dbReference type="AlphaFoldDB" id="A0A519BEL8"/>
<dbReference type="PANTHER" id="PTHR46268:SF6">
    <property type="entry name" value="UNIVERSAL STRESS PROTEIN UP12"/>
    <property type="match status" value="1"/>
</dbReference>
<sequence length="185" mass="20567">MKTKLENEGIISSKKIIIGINLNFESSYVLTSAVSLFRESAAHFYIMHIIPVNTAGAFSFINSKERQIESDKKNVVNNIENIIKESGLYFLNYEIIVSRGIPHIEIINFSKKNAVDLIVIGTHQKIGFKELAFGSVSFSISKNSICPVMLIPLKNAVKLSQKELAEEAVPAVNIMPNSQLISKKN</sequence>
<dbReference type="Pfam" id="PF00582">
    <property type="entry name" value="Usp"/>
    <property type="match status" value="1"/>
</dbReference>
<dbReference type="SUPFAM" id="SSF52402">
    <property type="entry name" value="Adenine nucleotide alpha hydrolases-like"/>
    <property type="match status" value="1"/>
</dbReference>
<name>A0A519BEL8_ACIG2</name>
<dbReference type="CDD" id="cd00293">
    <property type="entry name" value="USP-like"/>
    <property type="match status" value="1"/>
</dbReference>
<accession>A0A519BEL8</accession>
<evidence type="ECO:0000256" key="1">
    <source>
        <dbReference type="ARBA" id="ARBA00008791"/>
    </source>
</evidence>
<evidence type="ECO:0000313" key="4">
    <source>
        <dbReference type="Proteomes" id="UP000316562"/>
    </source>
</evidence>
<dbReference type="PRINTS" id="PR01438">
    <property type="entry name" value="UNVRSLSTRESS"/>
</dbReference>
<reference evidence="3 4" key="1">
    <citation type="journal article" date="2019" name="ISME J.">
        <title>Insights into ecological role of a new deltaproteobacterial order Candidatus Acidulodesulfobacterales by metagenomics and metatranscriptomics.</title>
        <authorList>
            <person name="Tan S."/>
            <person name="Liu J."/>
            <person name="Fang Y."/>
            <person name="Hedlund B.P."/>
            <person name="Lian Z.H."/>
            <person name="Huang L.Y."/>
            <person name="Li J.T."/>
            <person name="Huang L.N."/>
            <person name="Li W.J."/>
            <person name="Jiang H.C."/>
            <person name="Dong H.L."/>
            <person name="Shu W.S."/>
        </authorList>
    </citation>
    <scope>NUCLEOTIDE SEQUENCE [LARGE SCALE GENOMIC DNA]</scope>
    <source>
        <strain evidence="3">AP2</strain>
    </source>
</reference>
<dbReference type="InterPro" id="IPR014729">
    <property type="entry name" value="Rossmann-like_a/b/a_fold"/>
</dbReference>
<organism evidence="3 4">
    <name type="scientific">Acididesulfobacter guangdongensis</name>
    <dbReference type="NCBI Taxonomy" id="2597225"/>
    <lineage>
        <taxon>Bacteria</taxon>
        <taxon>Deltaproteobacteria</taxon>
        <taxon>Candidatus Acidulodesulfobacterales</taxon>
        <taxon>Candidatus Acididesulfobacter</taxon>
    </lineage>
</organism>
<dbReference type="Gene3D" id="3.40.50.620">
    <property type="entry name" value="HUPs"/>
    <property type="match status" value="1"/>
</dbReference>
<feature type="domain" description="UspA" evidence="2">
    <location>
        <begin position="14"/>
        <end position="152"/>
    </location>
</feature>
<comment type="similarity">
    <text evidence="1">Belongs to the universal stress protein A family.</text>
</comment>
<dbReference type="Proteomes" id="UP000316562">
    <property type="component" value="Unassembled WGS sequence"/>
</dbReference>
<comment type="caution">
    <text evidence="3">The sequence shown here is derived from an EMBL/GenBank/DDBJ whole genome shotgun (WGS) entry which is preliminary data.</text>
</comment>
<dbReference type="InterPro" id="IPR006016">
    <property type="entry name" value="UspA"/>
</dbReference>
<gene>
    <name evidence="3" type="ORF">EVJ46_09340</name>
</gene>
<dbReference type="PANTHER" id="PTHR46268">
    <property type="entry name" value="STRESS RESPONSE PROTEIN NHAX"/>
    <property type="match status" value="1"/>
</dbReference>
<evidence type="ECO:0000313" key="3">
    <source>
        <dbReference type="EMBL" id="RZD15716.1"/>
    </source>
</evidence>